<evidence type="ECO:0000256" key="7">
    <source>
        <dbReference type="RuleBase" id="RU364138"/>
    </source>
</evidence>
<keyword evidence="4 7" id="KW-0442">Lipid degradation</keyword>
<dbReference type="GO" id="GO:0005576">
    <property type="term" value="C:extracellular region"/>
    <property type="evidence" value="ECO:0007669"/>
    <property type="project" value="TreeGrafter"/>
</dbReference>
<dbReference type="InterPro" id="IPR007000">
    <property type="entry name" value="PLipase_B-like"/>
</dbReference>
<dbReference type="GO" id="GO:0004620">
    <property type="term" value="F:phospholipase activity"/>
    <property type="evidence" value="ECO:0007669"/>
    <property type="project" value="InterPro"/>
</dbReference>
<dbReference type="PANTHER" id="PTHR12370:SF3">
    <property type="entry name" value="PHOSPHOLIPASE B-LIKE 2-RELATED"/>
    <property type="match status" value="1"/>
</dbReference>
<keyword evidence="3 7" id="KW-0378">Hydrolase</keyword>
<dbReference type="WBParaSite" id="HPLM_0000299001-mRNA-1">
    <property type="protein sequence ID" value="HPLM_0000299001-mRNA-1"/>
    <property type="gene ID" value="HPLM_0000299001"/>
</dbReference>
<keyword evidence="9" id="KW-1185">Reference proteome</keyword>
<dbReference type="STRING" id="6290.A0A0N4W0B4"/>
<evidence type="ECO:0000256" key="3">
    <source>
        <dbReference type="ARBA" id="ARBA00022801"/>
    </source>
</evidence>
<keyword evidence="2" id="KW-0732">Signal</keyword>
<reference evidence="10" key="1">
    <citation type="submission" date="2017-02" db="UniProtKB">
        <authorList>
            <consortium name="WormBaseParasite"/>
        </authorList>
    </citation>
    <scope>IDENTIFICATION</scope>
</reference>
<keyword evidence="6" id="KW-0325">Glycoprotein</keyword>
<gene>
    <name evidence="8" type="ORF">HPLM_LOCUS2982</name>
</gene>
<reference evidence="8 9" key="2">
    <citation type="submission" date="2018-11" db="EMBL/GenBank/DDBJ databases">
        <authorList>
            <consortium name="Pathogen Informatics"/>
        </authorList>
    </citation>
    <scope>NUCLEOTIDE SEQUENCE [LARGE SCALE GENOMIC DNA]</scope>
    <source>
        <strain evidence="8 9">MHpl1</strain>
    </source>
</reference>
<dbReference type="AlphaFoldDB" id="A0A0N4W0B4"/>
<evidence type="ECO:0000313" key="8">
    <source>
        <dbReference type="EMBL" id="VDO17862.1"/>
    </source>
</evidence>
<proteinExistence type="inferred from homology"/>
<sequence length="103" mass="11843">MEDLATKFKKPETPRSLLAGTGHCSALIKLLPDLSDIYFSHVTWESYSTMLRAQKKYTFSTNDPGRSYSFSGYPGEFKPQCTMVLFRRLIWPETSFTCDRLTT</sequence>
<evidence type="ECO:0000256" key="5">
    <source>
        <dbReference type="ARBA" id="ARBA00023098"/>
    </source>
</evidence>
<dbReference type="EMBL" id="UZAF01008162">
    <property type="protein sequence ID" value="VDO17862.1"/>
    <property type="molecule type" value="Genomic_DNA"/>
</dbReference>
<dbReference type="OrthoDB" id="443524at2759"/>
<comment type="similarity">
    <text evidence="1 7">Belongs to the phospholipase B-like family.</text>
</comment>
<accession>A0A0N4W0B4</accession>
<organism evidence="10">
    <name type="scientific">Haemonchus placei</name>
    <name type="common">Barber's pole worm</name>
    <dbReference type="NCBI Taxonomy" id="6290"/>
    <lineage>
        <taxon>Eukaryota</taxon>
        <taxon>Metazoa</taxon>
        <taxon>Ecdysozoa</taxon>
        <taxon>Nematoda</taxon>
        <taxon>Chromadorea</taxon>
        <taxon>Rhabditida</taxon>
        <taxon>Rhabditina</taxon>
        <taxon>Rhabditomorpha</taxon>
        <taxon>Strongyloidea</taxon>
        <taxon>Trichostrongylidae</taxon>
        <taxon>Haemonchus</taxon>
    </lineage>
</organism>
<dbReference type="Proteomes" id="UP000268014">
    <property type="component" value="Unassembled WGS sequence"/>
</dbReference>
<protein>
    <recommendedName>
        <fullName evidence="7">Phospholipase B-like</fullName>
        <ecNumber evidence="7">3.1.1.-</ecNumber>
    </recommendedName>
</protein>
<dbReference type="Gene3D" id="3.60.60.30">
    <property type="match status" value="1"/>
</dbReference>
<dbReference type="EC" id="3.1.1.-" evidence="7"/>
<dbReference type="PANTHER" id="PTHR12370">
    <property type="entry name" value="PHOSPHOLIPASE B-RELATED"/>
    <property type="match status" value="1"/>
</dbReference>
<evidence type="ECO:0000313" key="9">
    <source>
        <dbReference type="Proteomes" id="UP000268014"/>
    </source>
</evidence>
<comment type="function">
    <text evidence="7">Putative phospholipase.</text>
</comment>
<keyword evidence="5 7" id="KW-0443">Lipid metabolism</keyword>
<evidence type="ECO:0000256" key="1">
    <source>
        <dbReference type="ARBA" id="ARBA00007835"/>
    </source>
</evidence>
<dbReference type="GO" id="GO:0009395">
    <property type="term" value="P:phospholipid catabolic process"/>
    <property type="evidence" value="ECO:0007669"/>
    <property type="project" value="TreeGrafter"/>
</dbReference>
<evidence type="ECO:0000256" key="2">
    <source>
        <dbReference type="ARBA" id="ARBA00022729"/>
    </source>
</evidence>
<dbReference type="Pfam" id="PF04916">
    <property type="entry name" value="Phospholip_B"/>
    <property type="match status" value="1"/>
</dbReference>
<evidence type="ECO:0000256" key="4">
    <source>
        <dbReference type="ARBA" id="ARBA00022963"/>
    </source>
</evidence>
<evidence type="ECO:0000256" key="6">
    <source>
        <dbReference type="ARBA" id="ARBA00023180"/>
    </source>
</evidence>
<name>A0A0N4W0B4_HAEPC</name>
<evidence type="ECO:0000313" key="10">
    <source>
        <dbReference type="WBParaSite" id="HPLM_0000299001-mRNA-1"/>
    </source>
</evidence>